<protein>
    <submittedName>
        <fullName evidence="7">Fucose permease</fullName>
    </submittedName>
</protein>
<sequence length="395" mass="41304">MDMSQRPAAAPKASMVTRERAAVALLFLMNGFFVGAWAPKIPEFASRLELTESALGIMILVFGLGSLVMMPIAGSQIARFGSSAVSRVAAVLAVPTLLLLTWVGSIWSAAIAIFLFGGLIGAMDVAMNANAVAIEKHMRRAIMSSCHAFWSLGGLLGAASGGFLIERMGVSGHAILVTVLAALMLAFAWPMVLRDAPHPEEVHERSRLPRTAVPWLIGVMALFCMIPEGAVIDWSALYLRQELGASVTASGFAFAAFSLTMAVMRFAGDLVRDRFGAVKTLRVCAVISVTGLLTVGFASSDIMAILGFALAGIGISNLVPIVFSAAGNLPGLRPGVGLSVVTTMGYSGILLAPSAIGFIAEYSGLALIFAALSVLHLAVLVLSPLARHADGVRHD</sequence>
<dbReference type="Proteomes" id="UP001549031">
    <property type="component" value="Unassembled WGS sequence"/>
</dbReference>
<accession>A0ABV2H845</accession>
<dbReference type="InterPro" id="IPR011701">
    <property type="entry name" value="MFS"/>
</dbReference>
<name>A0ABV2H845_9HYPH</name>
<reference evidence="7 8" key="1">
    <citation type="submission" date="2024-06" db="EMBL/GenBank/DDBJ databases">
        <title>Genomic Encyclopedia of Type Strains, Phase IV (KMG-IV): sequencing the most valuable type-strain genomes for metagenomic binning, comparative biology and taxonomic classification.</title>
        <authorList>
            <person name="Goeker M."/>
        </authorList>
    </citation>
    <scope>NUCLEOTIDE SEQUENCE [LARGE SCALE GENOMIC DNA]</scope>
    <source>
        <strain evidence="7 8">DSM 105042</strain>
    </source>
</reference>
<dbReference type="PANTHER" id="PTHR23514:SF13">
    <property type="entry name" value="INNER MEMBRANE PROTEIN YBJJ"/>
    <property type="match status" value="1"/>
</dbReference>
<feature type="transmembrane region" description="Helical" evidence="5">
    <location>
        <begin position="109"/>
        <end position="127"/>
    </location>
</feature>
<feature type="domain" description="Major facilitator superfamily (MFS) profile" evidence="6">
    <location>
        <begin position="19"/>
        <end position="388"/>
    </location>
</feature>
<evidence type="ECO:0000313" key="7">
    <source>
        <dbReference type="EMBL" id="MET3586705.1"/>
    </source>
</evidence>
<dbReference type="PROSITE" id="PS50850">
    <property type="entry name" value="MFS"/>
    <property type="match status" value="1"/>
</dbReference>
<keyword evidence="8" id="KW-1185">Reference proteome</keyword>
<dbReference type="InterPro" id="IPR020846">
    <property type="entry name" value="MFS_dom"/>
</dbReference>
<feature type="transmembrane region" description="Helical" evidence="5">
    <location>
        <begin position="84"/>
        <end position="103"/>
    </location>
</feature>
<dbReference type="SUPFAM" id="SSF103473">
    <property type="entry name" value="MFS general substrate transporter"/>
    <property type="match status" value="1"/>
</dbReference>
<proteinExistence type="predicted"/>
<dbReference type="EMBL" id="JBEPLJ010000010">
    <property type="protein sequence ID" value="MET3586705.1"/>
    <property type="molecule type" value="Genomic_DNA"/>
</dbReference>
<feature type="transmembrane region" description="Helical" evidence="5">
    <location>
        <begin position="53"/>
        <end position="72"/>
    </location>
</feature>
<gene>
    <name evidence="7" type="ORF">ABID21_002825</name>
</gene>
<feature type="transmembrane region" description="Helical" evidence="5">
    <location>
        <begin position="148"/>
        <end position="165"/>
    </location>
</feature>
<keyword evidence="3 5" id="KW-1133">Transmembrane helix</keyword>
<feature type="transmembrane region" description="Helical" evidence="5">
    <location>
        <begin position="304"/>
        <end position="323"/>
    </location>
</feature>
<feature type="transmembrane region" description="Helical" evidence="5">
    <location>
        <begin position="280"/>
        <end position="298"/>
    </location>
</feature>
<evidence type="ECO:0000256" key="3">
    <source>
        <dbReference type="ARBA" id="ARBA00022989"/>
    </source>
</evidence>
<comment type="subcellular location">
    <subcellularLocation>
        <location evidence="1">Membrane</location>
        <topology evidence="1">Multi-pass membrane protein</topology>
    </subcellularLocation>
</comment>
<feature type="transmembrane region" description="Helical" evidence="5">
    <location>
        <begin position="171"/>
        <end position="192"/>
    </location>
</feature>
<dbReference type="Pfam" id="PF07690">
    <property type="entry name" value="MFS_1"/>
    <property type="match status" value="2"/>
</dbReference>
<dbReference type="RefSeq" id="WP_247244588.1">
    <property type="nucleotide sequence ID" value="NZ_JALJRA010000010.1"/>
</dbReference>
<keyword evidence="4 5" id="KW-0472">Membrane</keyword>
<dbReference type="InterPro" id="IPR051788">
    <property type="entry name" value="MFS_Transporter"/>
</dbReference>
<evidence type="ECO:0000256" key="5">
    <source>
        <dbReference type="SAM" id="Phobius"/>
    </source>
</evidence>
<dbReference type="CDD" id="cd17393">
    <property type="entry name" value="MFS_MosC_like"/>
    <property type="match status" value="1"/>
</dbReference>
<organism evidence="7 8">
    <name type="scientific">Pseudorhizobium tarimense</name>
    <dbReference type="NCBI Taxonomy" id="1079109"/>
    <lineage>
        <taxon>Bacteria</taxon>
        <taxon>Pseudomonadati</taxon>
        <taxon>Pseudomonadota</taxon>
        <taxon>Alphaproteobacteria</taxon>
        <taxon>Hyphomicrobiales</taxon>
        <taxon>Rhizobiaceae</taxon>
        <taxon>Rhizobium/Agrobacterium group</taxon>
        <taxon>Pseudorhizobium</taxon>
    </lineage>
</organism>
<keyword evidence="2 5" id="KW-0812">Transmembrane</keyword>
<feature type="transmembrane region" description="Helical" evidence="5">
    <location>
        <begin position="21"/>
        <end position="38"/>
    </location>
</feature>
<evidence type="ECO:0000256" key="1">
    <source>
        <dbReference type="ARBA" id="ARBA00004141"/>
    </source>
</evidence>
<evidence type="ECO:0000256" key="4">
    <source>
        <dbReference type="ARBA" id="ARBA00023136"/>
    </source>
</evidence>
<comment type="caution">
    <text evidence="7">The sequence shown here is derived from an EMBL/GenBank/DDBJ whole genome shotgun (WGS) entry which is preliminary data.</text>
</comment>
<dbReference type="Gene3D" id="1.20.1250.20">
    <property type="entry name" value="MFS general substrate transporter like domains"/>
    <property type="match status" value="2"/>
</dbReference>
<evidence type="ECO:0000313" key="8">
    <source>
        <dbReference type="Proteomes" id="UP001549031"/>
    </source>
</evidence>
<feature type="transmembrane region" description="Helical" evidence="5">
    <location>
        <begin position="213"/>
        <end position="237"/>
    </location>
</feature>
<feature type="transmembrane region" description="Helical" evidence="5">
    <location>
        <begin position="243"/>
        <end position="268"/>
    </location>
</feature>
<dbReference type="PANTHER" id="PTHR23514">
    <property type="entry name" value="BYPASS OF STOP CODON PROTEIN 6"/>
    <property type="match status" value="1"/>
</dbReference>
<feature type="transmembrane region" description="Helical" evidence="5">
    <location>
        <begin position="365"/>
        <end position="386"/>
    </location>
</feature>
<evidence type="ECO:0000259" key="6">
    <source>
        <dbReference type="PROSITE" id="PS50850"/>
    </source>
</evidence>
<feature type="transmembrane region" description="Helical" evidence="5">
    <location>
        <begin position="335"/>
        <end position="359"/>
    </location>
</feature>
<dbReference type="InterPro" id="IPR036259">
    <property type="entry name" value="MFS_trans_sf"/>
</dbReference>
<evidence type="ECO:0000256" key="2">
    <source>
        <dbReference type="ARBA" id="ARBA00022692"/>
    </source>
</evidence>